<proteinExistence type="predicted"/>
<evidence type="ECO:0000256" key="1">
    <source>
        <dbReference type="SAM" id="MobiDB-lite"/>
    </source>
</evidence>
<organism evidence="2 3">
    <name type="scientific">Pseudo-nitzschia multistriata</name>
    <dbReference type="NCBI Taxonomy" id="183589"/>
    <lineage>
        <taxon>Eukaryota</taxon>
        <taxon>Sar</taxon>
        <taxon>Stramenopiles</taxon>
        <taxon>Ochrophyta</taxon>
        <taxon>Bacillariophyta</taxon>
        <taxon>Bacillariophyceae</taxon>
        <taxon>Bacillariophycidae</taxon>
        <taxon>Bacillariales</taxon>
        <taxon>Bacillariaceae</taxon>
        <taxon>Pseudo-nitzschia</taxon>
    </lineage>
</organism>
<protein>
    <submittedName>
        <fullName evidence="2">Uncharacterized protein</fullName>
    </submittedName>
</protein>
<sequence length="670" mass="72950">MTSFNFNRSNRTRHLLVLGLSIVVFAVLGNFVESINLVARVDEDSKLFSNIKTGDNIGRIRGSRVRRALSSDDDEGKGAKGSKGSKNGDDDDDDRGTKGGKGSKSGKGSKKSYYGDDDDDGKGSKSGKTSKSAKGSKGGKASKSAKGSKSYFNGDDDDDDDGKGSKRKKGSKTSKSRSKKSHSSTTESRIDVESSSVDKPKNSMTSQEKDHKEHIADIGEQGRGIFAGMRPDLWGELNEEDQSDKIVVDTTQSQQQDLSPKEDSNSAANDRIVESTQSQSQHSKEDIGGTGEVTIEDTSQSQKQILEDDIDGTSETTVVETTHSQSPNEDIGVADAVTDMDTTHSKDNILEDDIGDNSATAVVDATQSQGLKEEIGGTVEENAEDTTHSKEQILEDDIEGNSQTSIVDIIQSKEENISPEENIPEGTGDTIDADTAPLEEEKNIRTVQLFHPEALDECVTYDKELEEMTIFMSECSTLNNDTRHDDYWEILQARVSINNTEGNTFHLRHKATQLCIPMNTENPDASFNCQRYFGMNEAIADSFNGLIDCDSGVAAVFGMGGVSNSLYLKNAGCSDMAISDNKSDLDIVFITYQNPVEEKRVVVLGQSILLELGGAVASYDFRTEWAFLDVKDIDREKKVVAPQPHSDLFDHIFHLNDGKSKNGSSPAKRT</sequence>
<accession>A0A448Z127</accession>
<dbReference type="AlphaFoldDB" id="A0A448Z127"/>
<gene>
    <name evidence="2" type="ORF">PSNMU_V1.4_AUG-EV-PASAV3_0024730</name>
</gene>
<reference evidence="2 3" key="1">
    <citation type="submission" date="2019-01" db="EMBL/GenBank/DDBJ databases">
        <authorList>
            <person name="Ferrante I. M."/>
        </authorList>
    </citation>
    <scope>NUCLEOTIDE SEQUENCE [LARGE SCALE GENOMIC DNA]</scope>
    <source>
        <strain evidence="2 3">B856</strain>
    </source>
</reference>
<feature type="compositionally biased region" description="Low complexity" evidence="1">
    <location>
        <begin position="126"/>
        <end position="150"/>
    </location>
</feature>
<feature type="compositionally biased region" description="Low complexity" evidence="1">
    <location>
        <begin position="313"/>
        <end position="324"/>
    </location>
</feature>
<dbReference type="OrthoDB" id="53609at2759"/>
<feature type="compositionally biased region" description="Polar residues" evidence="1">
    <location>
        <begin position="249"/>
        <end position="258"/>
    </location>
</feature>
<feature type="compositionally biased region" description="Basic residues" evidence="1">
    <location>
        <begin position="165"/>
        <end position="182"/>
    </location>
</feature>
<dbReference type="EMBL" id="CAACVS010000067">
    <property type="protein sequence ID" value="VEU35726.1"/>
    <property type="molecule type" value="Genomic_DNA"/>
</dbReference>
<dbReference type="Proteomes" id="UP000291116">
    <property type="component" value="Unassembled WGS sequence"/>
</dbReference>
<evidence type="ECO:0000313" key="2">
    <source>
        <dbReference type="EMBL" id="VEU35726.1"/>
    </source>
</evidence>
<evidence type="ECO:0000313" key="3">
    <source>
        <dbReference type="Proteomes" id="UP000291116"/>
    </source>
</evidence>
<keyword evidence="3" id="KW-1185">Reference proteome</keyword>
<feature type="compositionally biased region" description="Basic and acidic residues" evidence="1">
    <location>
        <begin position="188"/>
        <end position="217"/>
    </location>
</feature>
<name>A0A448Z127_9STRA</name>
<feature type="region of interest" description="Disordered" evidence="1">
    <location>
        <begin position="62"/>
        <end position="334"/>
    </location>
</feature>